<keyword evidence="3" id="KW-1185">Reference proteome</keyword>
<feature type="domain" description="RNA-binding protein KhpB N-terminal" evidence="1">
    <location>
        <begin position="6"/>
        <end position="57"/>
    </location>
</feature>
<dbReference type="EMBL" id="MSDU01000038">
    <property type="protein sequence ID" value="OLN21579.1"/>
    <property type="molecule type" value="Genomic_DNA"/>
</dbReference>
<dbReference type="PANTHER" id="PTHR38032">
    <property type="entry name" value="POLYMERASE-RELATED"/>
    <property type="match status" value="1"/>
</dbReference>
<evidence type="ECO:0000259" key="1">
    <source>
        <dbReference type="SMART" id="SM01245"/>
    </source>
</evidence>
<proteinExistence type="predicted"/>
<accession>A0A1Q8Q2J8</accession>
<comment type="caution">
    <text evidence="2">The sequence shown here is derived from an EMBL/GenBank/DDBJ whole genome shotgun (WGS) entry which is preliminary data.</text>
</comment>
<dbReference type="Pfam" id="PF03961">
    <property type="entry name" value="FapA"/>
    <property type="match status" value="1"/>
</dbReference>
<gene>
    <name evidence="2" type="ORF">BTO30_13925</name>
</gene>
<dbReference type="InterPro" id="IPR046866">
    <property type="entry name" value="FapA_N"/>
</dbReference>
<organism evidence="2 3">
    <name type="scientific">Domibacillus antri</name>
    <dbReference type="NCBI Taxonomy" id="1714264"/>
    <lineage>
        <taxon>Bacteria</taxon>
        <taxon>Bacillati</taxon>
        <taxon>Bacillota</taxon>
        <taxon>Bacilli</taxon>
        <taxon>Bacillales</taxon>
        <taxon>Bacillaceae</taxon>
        <taxon>Domibacillus</taxon>
    </lineage>
</organism>
<evidence type="ECO:0000313" key="2">
    <source>
        <dbReference type="EMBL" id="OLN21579.1"/>
    </source>
</evidence>
<dbReference type="STRING" id="1714264.BTO30_13925"/>
<dbReference type="OrthoDB" id="1279at2"/>
<dbReference type="SMART" id="SM01245">
    <property type="entry name" value="Jag_N"/>
    <property type="match status" value="1"/>
</dbReference>
<dbReference type="Pfam" id="PF20250">
    <property type="entry name" value="FapA_N"/>
    <property type="match status" value="1"/>
</dbReference>
<dbReference type="InterPro" id="IPR005646">
    <property type="entry name" value="FapA"/>
</dbReference>
<dbReference type="InterPro" id="IPR038247">
    <property type="entry name" value="Jag_N_dom_sf"/>
</dbReference>
<dbReference type="AlphaFoldDB" id="A0A1Q8Q2J8"/>
<dbReference type="Gene3D" id="3.30.30.80">
    <property type="entry name" value="probable RNA-binding protein from clostridium symbiosum atcc 14940"/>
    <property type="match status" value="1"/>
</dbReference>
<dbReference type="PANTHER" id="PTHR38032:SF1">
    <property type="entry name" value="RNA-BINDING PROTEIN KHPB N-TERMINAL DOMAIN-CONTAINING PROTEIN"/>
    <property type="match status" value="1"/>
</dbReference>
<dbReference type="InterPro" id="IPR046865">
    <property type="entry name" value="FapA_b_solenoid"/>
</dbReference>
<sequence>METSIVAKGATTEEAVQNALKLLNATLPEVDIIILENGGRSFLGMRQKAAVVKVIKKEAAEIKSKETAVGALMDEGTTNHIYEAEAASLSFRKKDTKPYIQVLNEKVIVSSPGDEQLFIVPHPHVAVYVNSRLLTGRRTVTESDEIEVRPRETVEQAKWSLNVAQDELSVSIDVQPERRITYKVKESPRLETLKLQVEKVIDVHNPLTEKEIRDELKEMGITTGIQHAEIVKAAETLEPGTFVIAKGIPPVDGVDGSIDFVVEVNRAFDTGPKVTENGKVDYRETGFIPSVEEGVLIAHIKPAQQGKPGISVTGYELKPKPAKDVIVRTGKGVRMLGGEEIISLTSGRPHVERSGNLVKIHLLKQYEHEGDVSLKSGNIYFDGDVQIKGNVKDLMKVEAKGDITITGSISKASIQSGSCIEMKGNVFSSTLSTGKSSIVISELTAQLSGIIVHLELVSKSLNFLLNDEKVRQLSIGQTWGAFRLIVGKKNALMMDELKSFIHKTARYHSLIDEEWSNLSTHLYKLFFTLPPGDRNVIEYMEETMSEAIAVYEMNKMMEDIEAKMILPYALNSRLFSSGDVIITGQGIYNCYVKAGNDFLTEGYVKGGEVYAANRIKVGKTSSETAVKTVLKTNESGIIEIGEAFEDTIIQVGKRRLHFVRKEVGVKARLSEDGFIKIR</sequence>
<reference evidence="2 3" key="1">
    <citation type="submission" date="2016-12" db="EMBL/GenBank/DDBJ databases">
        <title>Domibacillus antri genome sequencing.</title>
        <authorList>
            <person name="Verma A."/>
            <person name="Krishnamurthi S."/>
        </authorList>
    </citation>
    <scope>NUCLEOTIDE SEQUENCE [LARGE SCALE GENOMIC DNA]</scope>
    <source>
        <strain evidence="2 3">XD80</strain>
    </source>
</reference>
<evidence type="ECO:0000313" key="3">
    <source>
        <dbReference type="Proteomes" id="UP000185568"/>
    </source>
</evidence>
<protein>
    <recommendedName>
        <fullName evidence="1">RNA-binding protein KhpB N-terminal domain-containing protein</fullName>
    </recommendedName>
</protein>
<dbReference type="RefSeq" id="WP_075399325.1">
    <property type="nucleotide sequence ID" value="NZ_MSDU01000038.1"/>
</dbReference>
<dbReference type="Proteomes" id="UP000185568">
    <property type="component" value="Unassembled WGS sequence"/>
</dbReference>
<dbReference type="Pfam" id="PF14804">
    <property type="entry name" value="Jag_N"/>
    <property type="match status" value="1"/>
</dbReference>
<dbReference type="InterPro" id="IPR032782">
    <property type="entry name" value="KhpB_N"/>
</dbReference>
<name>A0A1Q8Q2J8_9BACI</name>